<dbReference type="SUPFAM" id="SSF143100">
    <property type="entry name" value="TTHA1013/TTHA0281-like"/>
    <property type="match status" value="1"/>
</dbReference>
<reference evidence="1 2" key="1">
    <citation type="journal article" date="2019" name="bioRxiv">
        <title>Bacteria contribute to plant secondary compound degradation in a generalist herbivore system.</title>
        <authorList>
            <person name="Francoeur C.B."/>
            <person name="Khadempour L."/>
            <person name="Moreira-Soto R.D."/>
            <person name="Gotting K."/>
            <person name="Book A.J."/>
            <person name="Pinto-Tomas A.A."/>
            <person name="Keefover-Ring K."/>
            <person name="Currie C.R."/>
        </authorList>
    </citation>
    <scope>NUCLEOTIDE SEQUENCE [LARGE SCALE GENOMIC DNA]</scope>
    <source>
        <strain evidence="1 2">Acro-805</strain>
    </source>
</reference>
<name>A0ABX0QSC5_9GAMM</name>
<keyword evidence="2" id="KW-1185">Reference proteome</keyword>
<accession>A0ABX0QSC5</accession>
<comment type="caution">
    <text evidence="1">The sequence shown here is derived from an EMBL/GenBank/DDBJ whole genome shotgun (WGS) entry which is preliminary data.</text>
</comment>
<dbReference type="InterPro" id="IPR008651">
    <property type="entry name" value="Uncharacterised_HicB"/>
</dbReference>
<evidence type="ECO:0000313" key="2">
    <source>
        <dbReference type="Proteomes" id="UP000780690"/>
    </source>
</evidence>
<dbReference type="InterPro" id="IPR035069">
    <property type="entry name" value="TTHA1013/TTHA0281-like"/>
</dbReference>
<protein>
    <submittedName>
        <fullName evidence="1">Type II toxin-antitoxin system HicB family antitoxin</fullName>
    </submittedName>
</protein>
<sequence>MNNLMKYKGYFGSIEVSLEDGVIHGKLECINDLITYEASTVPDLKKAFEAAVDDYLETCEELGKKPEKTMSGTFNVRIGESLHKEAYLASKAKKLSLNDFVRNAIRDALNGKNEIHYHFEKPREANHLRFGSMKRNQEKPSWEAVFDKGTHH</sequence>
<dbReference type="InterPro" id="IPR010985">
    <property type="entry name" value="Ribbon_hlx_hlx"/>
</dbReference>
<proteinExistence type="predicted"/>
<organism evidence="1 2">
    <name type="scientific">Candidatus Pantoea formicae</name>
    <dbReference type="NCBI Taxonomy" id="2608355"/>
    <lineage>
        <taxon>Bacteria</taxon>
        <taxon>Pseudomonadati</taxon>
        <taxon>Pseudomonadota</taxon>
        <taxon>Gammaproteobacteria</taxon>
        <taxon>Enterobacterales</taxon>
        <taxon>Erwiniaceae</taxon>
        <taxon>Pantoea</taxon>
    </lineage>
</organism>
<dbReference type="Pfam" id="PF05534">
    <property type="entry name" value="HicB"/>
    <property type="match status" value="1"/>
</dbReference>
<dbReference type="EMBL" id="VWXD01000001">
    <property type="protein sequence ID" value="NIE98499.1"/>
    <property type="molecule type" value="Genomic_DNA"/>
</dbReference>
<evidence type="ECO:0000313" key="1">
    <source>
        <dbReference type="EMBL" id="NIE98499.1"/>
    </source>
</evidence>
<dbReference type="SUPFAM" id="SSF47598">
    <property type="entry name" value="Ribbon-helix-helix"/>
    <property type="match status" value="1"/>
</dbReference>
<gene>
    <name evidence="1" type="ORF">F3J38_00225</name>
</gene>
<dbReference type="Proteomes" id="UP000780690">
    <property type="component" value="Unassembled WGS sequence"/>
</dbReference>